<feature type="compositionally biased region" description="Polar residues" evidence="4">
    <location>
        <begin position="153"/>
        <end position="166"/>
    </location>
</feature>
<feature type="region of interest" description="Disordered" evidence="4">
    <location>
        <begin position="134"/>
        <end position="166"/>
    </location>
</feature>
<evidence type="ECO:0000256" key="2">
    <source>
        <dbReference type="ARBA" id="ARBA00022741"/>
    </source>
</evidence>
<feature type="region of interest" description="Disordered" evidence="4">
    <location>
        <begin position="620"/>
        <end position="682"/>
    </location>
</feature>
<keyword evidence="2" id="KW-0547">Nucleotide-binding</keyword>
<dbReference type="PANTHER" id="PTHR12241:SF154">
    <property type="entry name" value="TUBULIN POLYGLUTAMYLASE TTLL11"/>
    <property type="match status" value="1"/>
</dbReference>
<dbReference type="GO" id="GO:0015631">
    <property type="term" value="F:tubulin binding"/>
    <property type="evidence" value="ECO:0007669"/>
    <property type="project" value="TreeGrafter"/>
</dbReference>
<keyword evidence="3" id="KW-0067">ATP-binding</keyword>
<dbReference type="GO" id="GO:0036064">
    <property type="term" value="C:ciliary basal body"/>
    <property type="evidence" value="ECO:0007669"/>
    <property type="project" value="TreeGrafter"/>
</dbReference>
<dbReference type="AlphaFoldDB" id="A0A5K3EMU8"/>
<feature type="compositionally biased region" description="Basic and acidic residues" evidence="4">
    <location>
        <begin position="533"/>
        <end position="547"/>
    </location>
</feature>
<accession>A0A5K3EMU8</accession>
<feature type="region of interest" description="Disordered" evidence="4">
    <location>
        <begin position="533"/>
        <end position="575"/>
    </location>
</feature>
<evidence type="ECO:0000256" key="3">
    <source>
        <dbReference type="ARBA" id="ARBA00022840"/>
    </source>
</evidence>
<reference evidence="5" key="1">
    <citation type="submission" date="2019-11" db="UniProtKB">
        <authorList>
            <consortium name="WormBaseParasite"/>
        </authorList>
    </citation>
    <scope>IDENTIFICATION</scope>
</reference>
<dbReference type="InterPro" id="IPR004344">
    <property type="entry name" value="TTL/TTLL_fam"/>
</dbReference>
<keyword evidence="1" id="KW-0436">Ligase</keyword>
<name>A0A5K3EMU8_MESCO</name>
<proteinExistence type="predicted"/>
<evidence type="ECO:0000256" key="1">
    <source>
        <dbReference type="ARBA" id="ARBA00022598"/>
    </source>
</evidence>
<organism evidence="5">
    <name type="scientific">Mesocestoides corti</name>
    <name type="common">Flatworm</name>
    <dbReference type="NCBI Taxonomy" id="53468"/>
    <lineage>
        <taxon>Eukaryota</taxon>
        <taxon>Metazoa</taxon>
        <taxon>Spiralia</taxon>
        <taxon>Lophotrochozoa</taxon>
        <taxon>Platyhelminthes</taxon>
        <taxon>Cestoda</taxon>
        <taxon>Eucestoda</taxon>
        <taxon>Cyclophyllidea</taxon>
        <taxon>Mesocestoididae</taxon>
        <taxon>Mesocestoides</taxon>
    </lineage>
</organism>
<feature type="compositionally biased region" description="Polar residues" evidence="4">
    <location>
        <begin position="627"/>
        <end position="636"/>
    </location>
</feature>
<dbReference type="GO" id="GO:0005524">
    <property type="term" value="F:ATP binding"/>
    <property type="evidence" value="ECO:0007669"/>
    <property type="project" value="UniProtKB-KW"/>
</dbReference>
<dbReference type="WBParaSite" id="MCU_001687-RC">
    <property type="protein sequence ID" value="MCU_001687-RC"/>
    <property type="gene ID" value="MCU_001687"/>
</dbReference>
<sequence length="867" mass="97092">QSPKEYCLEQAASRGNGAHHSAHSVADPSVCLMADSMGFLPARHVVQQYEHQPVLVGGYKADLRIYVVVESIQPLRIHVYRDGLVRLASQRYQPPDPSNMKNSKMHLTNYSINKFPDISKSAEAQHSVCTDTEEIGDATRIPQEPYAPELNDGGNTNSSALNPSAGPNTVAWQCKRRLHHFLNPRASIRRALGNWKLSPATFWPKVDELVRNTIFALVPHLRVAYWAECQANAGDSANAGKANSNKELPQCFQIFGFDLLLVEPDFRPVLLEVNSSPSLRIDCMRPLVRYASVATRQGLSPSIVVNSPKYSAFYRSRVDEVVKLGLLKATLLLMGSRIIHQRLSRHAPEKAEAFLATCGYKLPNIMREDDKQSKKSPTFDVFPNIAREHPVQHLIGCSPGPRRRSNWICDQISQIYCSPPPRENNNGSRNSAVRKKPEANAAQAVVPTPKITESVSNIASLAAPVWPPLRRPSIHTAYGRRRLIEKLSEFFMTQRLSQSSRQARNRLHCVYAEDGIYPVNAGVFTDNDNAVTCREEDNKERNPAGDQRDDEGDTNGIPEVATTGLSMIEGEKPKPLEMPYRQGLREYPLPNPPPESSVTHLRAVDRLAEIFISILSERHGSADATHKSSQTANEVSNQKDDHTPSPATLRSHERRSHSTPHNPSAVHTDANGKPSTSHQYIVNGSNGCNPAVDMPIPRMNAAAFRTFLQRCKLKSLGISTQEMDLLYVKHRLYWHRVFEPEFPDADNGISFPAFVELCLRIALNHYWPIISSDPDFSRMSTTSPTGSREKGNFFSTSEIPQMAFSSFVDHCSNVLKARNAKPVPPPEDELKQPRNSRYLKTPHQREARTHTRNSNQVLHRSHCWLAP</sequence>
<evidence type="ECO:0000256" key="4">
    <source>
        <dbReference type="SAM" id="MobiDB-lite"/>
    </source>
</evidence>
<dbReference type="Pfam" id="PF03133">
    <property type="entry name" value="TTL"/>
    <property type="match status" value="2"/>
</dbReference>
<protein>
    <submittedName>
        <fullName evidence="5">Ribosomal_L16 domain-containing protein</fullName>
    </submittedName>
</protein>
<dbReference type="PROSITE" id="PS51221">
    <property type="entry name" value="TTL"/>
    <property type="match status" value="1"/>
</dbReference>
<feature type="region of interest" description="Disordered" evidence="4">
    <location>
        <begin position="818"/>
        <end position="860"/>
    </location>
</feature>
<feature type="compositionally biased region" description="Polar residues" evidence="4">
    <location>
        <begin position="673"/>
        <end position="682"/>
    </location>
</feature>
<evidence type="ECO:0000313" key="5">
    <source>
        <dbReference type="WBParaSite" id="MCU_001687-RC"/>
    </source>
</evidence>
<dbReference type="PANTHER" id="PTHR12241">
    <property type="entry name" value="TUBULIN POLYGLUTAMYLASE"/>
    <property type="match status" value="1"/>
</dbReference>
<dbReference type="GO" id="GO:0070740">
    <property type="term" value="F:tubulin-glutamic acid ligase activity"/>
    <property type="evidence" value="ECO:0007669"/>
    <property type="project" value="TreeGrafter"/>
</dbReference>
<dbReference type="GO" id="GO:0000226">
    <property type="term" value="P:microtubule cytoskeleton organization"/>
    <property type="evidence" value="ECO:0007669"/>
    <property type="project" value="TreeGrafter"/>
</dbReference>
<feature type="region of interest" description="Disordered" evidence="4">
    <location>
        <begin position="419"/>
        <end position="443"/>
    </location>
</feature>
<dbReference type="Gene3D" id="3.30.470.20">
    <property type="entry name" value="ATP-grasp fold, B domain"/>
    <property type="match status" value="1"/>
</dbReference>